<reference evidence="2" key="1">
    <citation type="journal article" date="2019" name="Int. J. Syst. Evol. Microbiol.">
        <title>The Global Catalogue of Microorganisms (GCM) 10K type strain sequencing project: providing services to taxonomists for standard genome sequencing and annotation.</title>
        <authorList>
            <consortium name="The Broad Institute Genomics Platform"/>
            <consortium name="The Broad Institute Genome Sequencing Center for Infectious Disease"/>
            <person name="Wu L."/>
            <person name="Ma J."/>
        </authorList>
    </citation>
    <scope>NUCLEOTIDE SEQUENCE [LARGE SCALE GENOMIC DNA]</scope>
    <source>
        <strain evidence="2">JCM 16904</strain>
    </source>
</reference>
<sequence>MVQSQLRRDVLVVQSAELSRMYAAGEVGEDARRRLQRCLDRQDLRFTEE</sequence>
<name>A0ABP7BVA3_9ACTN</name>
<gene>
    <name evidence="1" type="ORF">GCM10022224_036140</name>
</gene>
<proteinExistence type="predicted"/>
<protein>
    <submittedName>
        <fullName evidence="1">Uncharacterized protein</fullName>
    </submittedName>
</protein>
<dbReference type="Proteomes" id="UP001500902">
    <property type="component" value="Unassembled WGS sequence"/>
</dbReference>
<dbReference type="EMBL" id="BAAAZP010000073">
    <property type="protein sequence ID" value="GAA3668771.1"/>
    <property type="molecule type" value="Genomic_DNA"/>
</dbReference>
<keyword evidence="2" id="KW-1185">Reference proteome</keyword>
<comment type="caution">
    <text evidence="1">The sequence shown here is derived from an EMBL/GenBank/DDBJ whole genome shotgun (WGS) entry which is preliminary data.</text>
</comment>
<organism evidence="1 2">
    <name type="scientific">Nonomuraea antimicrobica</name>
    <dbReference type="NCBI Taxonomy" id="561173"/>
    <lineage>
        <taxon>Bacteria</taxon>
        <taxon>Bacillati</taxon>
        <taxon>Actinomycetota</taxon>
        <taxon>Actinomycetes</taxon>
        <taxon>Streptosporangiales</taxon>
        <taxon>Streptosporangiaceae</taxon>
        <taxon>Nonomuraea</taxon>
    </lineage>
</organism>
<accession>A0ABP7BVA3</accession>
<evidence type="ECO:0000313" key="1">
    <source>
        <dbReference type="EMBL" id="GAA3668771.1"/>
    </source>
</evidence>
<evidence type="ECO:0000313" key="2">
    <source>
        <dbReference type="Proteomes" id="UP001500902"/>
    </source>
</evidence>